<organism evidence="1 2">
    <name type="scientific">Glossina morsitans morsitans</name>
    <name type="common">Savannah tsetse fly</name>
    <dbReference type="NCBI Taxonomy" id="37546"/>
    <lineage>
        <taxon>Eukaryota</taxon>
        <taxon>Metazoa</taxon>
        <taxon>Ecdysozoa</taxon>
        <taxon>Arthropoda</taxon>
        <taxon>Hexapoda</taxon>
        <taxon>Insecta</taxon>
        <taxon>Pterygota</taxon>
        <taxon>Neoptera</taxon>
        <taxon>Endopterygota</taxon>
        <taxon>Diptera</taxon>
        <taxon>Brachycera</taxon>
        <taxon>Muscomorpha</taxon>
        <taxon>Hippoboscoidea</taxon>
        <taxon>Glossinidae</taxon>
        <taxon>Glossina</taxon>
    </lineage>
</organism>
<dbReference type="PhylomeDB" id="A0A1B0F9G7"/>
<dbReference type="VEuPathDB" id="VectorBase:GMOY000128"/>
<dbReference type="InterPro" id="IPR024185">
    <property type="entry name" value="FTHF_cligase-like_sf"/>
</dbReference>
<evidence type="ECO:0000313" key="2">
    <source>
        <dbReference type="Proteomes" id="UP000092444"/>
    </source>
</evidence>
<dbReference type="Proteomes" id="UP000092444">
    <property type="component" value="Unassembled WGS sequence"/>
</dbReference>
<sequence>MVLQSGSKTAKGHQKGCKEALKVKKDCEVFLCKSVYGVVKREITLIELNTTYLLSECFRLEKHVFVPSYEGGCMDMLRLKNLHKYNSLPLTKWNVSSRCVAKYLDIHEKIGKKNYRHVNAG</sequence>
<dbReference type="EnsemblMetazoa" id="GMOY000128-RA">
    <property type="protein sequence ID" value="GMOY000128-PA"/>
    <property type="gene ID" value="GMOY000128"/>
</dbReference>
<dbReference type="AlphaFoldDB" id="A0A1B0F9G7"/>
<reference evidence="1" key="1">
    <citation type="submission" date="2020-05" db="UniProtKB">
        <authorList>
            <consortium name="EnsemblMetazoa"/>
        </authorList>
    </citation>
    <scope>IDENTIFICATION</scope>
    <source>
        <strain evidence="1">Yale</strain>
    </source>
</reference>
<keyword evidence="2" id="KW-1185">Reference proteome</keyword>
<protein>
    <submittedName>
        <fullName evidence="1">Uncharacterized protein</fullName>
    </submittedName>
</protein>
<dbReference type="STRING" id="37546.A0A1B0F9G7"/>
<dbReference type="EMBL" id="CCAG010002095">
    <property type="status" value="NOT_ANNOTATED_CDS"/>
    <property type="molecule type" value="Genomic_DNA"/>
</dbReference>
<evidence type="ECO:0000313" key="1">
    <source>
        <dbReference type="EnsemblMetazoa" id="GMOY000128-PA"/>
    </source>
</evidence>
<dbReference type="Gene3D" id="3.40.50.10420">
    <property type="entry name" value="NagB/RpiA/CoA transferase-like"/>
    <property type="match status" value="1"/>
</dbReference>
<name>A0A1B0F9G7_GLOMM</name>
<accession>A0A1B0F9G7</accession>
<proteinExistence type="predicted"/>